<organism evidence="1 2">
    <name type="scientific">Aureitalea marina</name>
    <dbReference type="NCBI Taxonomy" id="930804"/>
    <lineage>
        <taxon>Bacteria</taxon>
        <taxon>Pseudomonadati</taxon>
        <taxon>Bacteroidota</taxon>
        <taxon>Flavobacteriia</taxon>
        <taxon>Flavobacteriales</taxon>
        <taxon>Flavobacteriaceae</taxon>
        <taxon>Aureitalea</taxon>
    </lineage>
</organism>
<dbReference type="Pfam" id="PF04402">
    <property type="entry name" value="SIMPL"/>
    <property type="match status" value="1"/>
</dbReference>
<gene>
    <name evidence="1" type="ORF">BST85_09445</name>
</gene>
<dbReference type="PANTHER" id="PTHR34387">
    <property type="entry name" value="SLR1258 PROTEIN"/>
    <property type="match status" value="1"/>
</dbReference>
<comment type="caution">
    <text evidence="1">The sequence shown here is derived from an EMBL/GenBank/DDBJ whole genome shotgun (WGS) entry which is preliminary data.</text>
</comment>
<dbReference type="AlphaFoldDB" id="A0A2S7KTR5"/>
<dbReference type="EMBL" id="MQUB01000001">
    <property type="protein sequence ID" value="PQB06031.1"/>
    <property type="molecule type" value="Genomic_DNA"/>
</dbReference>
<name>A0A2S7KTR5_9FLAO</name>
<keyword evidence="2" id="KW-1185">Reference proteome</keyword>
<dbReference type="PANTHER" id="PTHR34387:SF1">
    <property type="entry name" value="PERIPLASMIC IMMUNOGENIC PROTEIN"/>
    <property type="match status" value="1"/>
</dbReference>
<evidence type="ECO:0000313" key="1">
    <source>
        <dbReference type="EMBL" id="PQB06031.1"/>
    </source>
</evidence>
<dbReference type="Proteomes" id="UP000239800">
    <property type="component" value="Unassembled WGS sequence"/>
</dbReference>
<protein>
    <recommendedName>
        <fullName evidence="3">SIMPL domain-containing protein</fullName>
    </recommendedName>
</protein>
<proteinExistence type="predicted"/>
<reference evidence="1 2" key="1">
    <citation type="submission" date="2016-11" db="EMBL/GenBank/DDBJ databases">
        <title>Trade-off between light-utilization and light-protection in marine flavobacteria.</title>
        <authorList>
            <person name="Kumagai Y."/>
        </authorList>
    </citation>
    <scope>NUCLEOTIDE SEQUENCE [LARGE SCALE GENOMIC DNA]</scope>
    <source>
        <strain evidence="1 2">NBRC 107741</strain>
    </source>
</reference>
<evidence type="ECO:0008006" key="3">
    <source>
        <dbReference type="Google" id="ProtNLM"/>
    </source>
</evidence>
<evidence type="ECO:0000313" key="2">
    <source>
        <dbReference type="Proteomes" id="UP000239800"/>
    </source>
</evidence>
<accession>A0A2S7KTR5</accession>
<dbReference type="InterPro" id="IPR052022">
    <property type="entry name" value="26kDa_periplasmic_antigen"/>
</dbReference>
<dbReference type="Gene3D" id="3.30.110.170">
    <property type="entry name" value="Protein of unknown function (DUF541), domain 1"/>
    <property type="match status" value="1"/>
</dbReference>
<sequence length="228" mass="25509">MLLWAVLAVSITTQAQTKNFIDQPYMETTATVDSLVVPDKIFLAILITEADTKGKVSTEVLERRMYNTLTGLGIDTKEKLKLSDVGSNFKKYFLKNKQVLKDKSYTLEVGDAVTAGKVIVGLEEAGISDVELRKLEFSNQDKLLRLLERKAILEAKDIANNMVEPLGQSVGKAIHIQNSSSFQLPRRESGAMGYKVTTMDSFMEQEAIDIEFEEIRYMASVQVKFALD</sequence>
<dbReference type="InterPro" id="IPR007497">
    <property type="entry name" value="SIMPL/DUF541"/>
</dbReference>
<dbReference type="GO" id="GO:0006974">
    <property type="term" value="P:DNA damage response"/>
    <property type="evidence" value="ECO:0007669"/>
    <property type="project" value="TreeGrafter"/>
</dbReference>